<reference evidence="7" key="1">
    <citation type="journal article" date="2014" name="Int. J. Syst. Evol. Microbiol.">
        <title>Complete genome sequence of Corynebacterium casei LMG S-19264T (=DSM 44701T), isolated from a smear-ripened cheese.</title>
        <authorList>
            <consortium name="US DOE Joint Genome Institute (JGI-PGF)"/>
            <person name="Walter F."/>
            <person name="Albersmeier A."/>
            <person name="Kalinowski J."/>
            <person name="Ruckert C."/>
        </authorList>
    </citation>
    <scope>NUCLEOTIDE SEQUENCE</scope>
    <source>
        <strain evidence="7">CGMCC 1.15725</strain>
    </source>
</reference>
<dbReference type="Gene3D" id="3.40.50.300">
    <property type="entry name" value="P-loop containing nucleotide triphosphate hydrolases"/>
    <property type="match status" value="2"/>
</dbReference>
<evidence type="ECO:0000313" key="7">
    <source>
        <dbReference type="EMBL" id="GGF45967.1"/>
    </source>
</evidence>
<evidence type="ECO:0000313" key="8">
    <source>
        <dbReference type="Proteomes" id="UP000646365"/>
    </source>
</evidence>
<proteinExistence type="inferred from homology"/>
<dbReference type="PANTHER" id="PTHR11472:SF34">
    <property type="entry name" value="REGULATOR OF TELOMERE ELONGATION HELICASE 1"/>
    <property type="match status" value="1"/>
</dbReference>
<organism evidence="7 8">
    <name type="scientific">Aliidongia dinghuensis</name>
    <dbReference type="NCBI Taxonomy" id="1867774"/>
    <lineage>
        <taxon>Bacteria</taxon>
        <taxon>Pseudomonadati</taxon>
        <taxon>Pseudomonadota</taxon>
        <taxon>Alphaproteobacteria</taxon>
        <taxon>Rhodospirillales</taxon>
        <taxon>Dongiaceae</taxon>
        <taxon>Aliidongia</taxon>
    </lineage>
</organism>
<keyword evidence="1" id="KW-0547">Nucleotide-binding</keyword>
<dbReference type="InterPro" id="IPR027417">
    <property type="entry name" value="P-loop_NTPase"/>
</dbReference>
<evidence type="ECO:0000256" key="1">
    <source>
        <dbReference type="ARBA" id="ARBA00022741"/>
    </source>
</evidence>
<dbReference type="EMBL" id="BMJQ01000023">
    <property type="protein sequence ID" value="GGF45967.1"/>
    <property type="molecule type" value="Genomic_DNA"/>
</dbReference>
<dbReference type="InterPro" id="IPR045028">
    <property type="entry name" value="DinG/Rad3-like"/>
</dbReference>
<dbReference type="SUPFAM" id="SSF52540">
    <property type="entry name" value="P-loop containing nucleoside triphosphate hydrolases"/>
    <property type="match status" value="1"/>
</dbReference>
<dbReference type="InterPro" id="IPR014013">
    <property type="entry name" value="Helic_SF1/SF2_ATP-bd_DinG/Rad3"/>
</dbReference>
<dbReference type="PANTHER" id="PTHR11472">
    <property type="entry name" value="DNA REPAIR DEAD HELICASE RAD3/XP-D SUBFAMILY MEMBER"/>
    <property type="match status" value="1"/>
</dbReference>
<comment type="caution">
    <text evidence="7">The sequence shown here is derived from an EMBL/GenBank/DDBJ whole genome shotgun (WGS) entry which is preliminary data.</text>
</comment>
<keyword evidence="3" id="KW-0067">ATP-binding</keyword>
<sequence length="922" mass="100167">MKPSRILAPEIPVLVLGTRRAVWLTADGEIDTLDLRAAQRRARDEAPLVAHGRAVARRLELRDLRAFDALELFAFTCPGQFCLPTPRGLMMALGLGRAGSLEDQAMGLADSVPVLLDRIQRQATPILAELAQLMAAGDWPWGPAVLAALGAAPLPGRPRRLSGLDIWSRLPEWEEAGPVEPPSHYPVDPADARGRLAELVQGRARHDASSANGAPAAEARPQQADYASAVSAAFAPKAAPDEPNLVLAEAGTGVGKTLGYLAPASLWAERNGGPVWVSTFTRNLQTQIDGELDRLYPDPRLKAERVVLRKGRENYLCLLNFEEAAQTVLGNPANAVGLGLMARWAMATKDGALVGGDFPGWLVDLIGRAQSLGLADRRGECIYSACPHYSRCFIEHSIRRARRADIVVANHALVLVQAALGGLDDATVPTRYVFDEGHHLFEAADSAFSAQLSGLSAADLRRWILGAEGGAGRARGMRRRYEDLVAGDDAATDDLQAILVSAAVLPGDGWLHRLAEGEPRHPIEKFLALVRQQVLARAQRPEANYDLETERQPAIEGLAEAALEADQALAGLEAPILRLVKYLAKRLDEEAEELDTAVRTRIEAAIRSLERRAVITLAAWRAMLKDLPQATPEGMVDWLSISRQDGREVDVGLHRHWIDPTEPFAKAVVTPAHGVVVTSATLTDGTGDAGVDWQAAEARTGAVHVAAPAIRARVPSPFDYANQTRCLVVTDVRKDDLDQVAAAYRELFLAAGGGGLGLFTAISRLKAVRERILAPLDDAGIELLSQHVDPVDVGTLIDIFRAEEDACLLGTDAVRDGVDVPGRSLRLIVFDRVPWPRPDILHKARRQDFGSRGYDDMLTRLKLRQAFGRLIRRAGDQGVFVLLDPMMPSRLYGAFPEGVDIRRVGLKEAVEETKYFLRPEAE</sequence>
<evidence type="ECO:0000259" key="6">
    <source>
        <dbReference type="PROSITE" id="PS51193"/>
    </source>
</evidence>
<protein>
    <submittedName>
        <fullName evidence="7">DNA helicase</fullName>
    </submittedName>
</protein>
<feature type="domain" description="Helicase ATP-binding" evidence="6">
    <location>
        <begin position="209"/>
        <end position="501"/>
    </location>
</feature>
<dbReference type="GO" id="GO:0016818">
    <property type="term" value="F:hydrolase activity, acting on acid anhydrides, in phosphorus-containing anhydrides"/>
    <property type="evidence" value="ECO:0007669"/>
    <property type="project" value="InterPro"/>
</dbReference>
<name>A0A8J2YZF6_9PROT</name>
<accession>A0A8J2YZF6</accession>
<keyword evidence="2" id="KW-0378">Hydrolase</keyword>
<dbReference type="InterPro" id="IPR006555">
    <property type="entry name" value="ATP-dep_Helicase_C"/>
</dbReference>
<dbReference type="GO" id="GO:0003678">
    <property type="term" value="F:DNA helicase activity"/>
    <property type="evidence" value="ECO:0007669"/>
    <property type="project" value="TreeGrafter"/>
</dbReference>
<feature type="compositionally biased region" description="Low complexity" evidence="5">
    <location>
        <begin position="209"/>
        <end position="222"/>
    </location>
</feature>
<keyword evidence="7" id="KW-0347">Helicase</keyword>
<dbReference type="GO" id="GO:0005524">
    <property type="term" value="F:ATP binding"/>
    <property type="evidence" value="ECO:0007669"/>
    <property type="project" value="UniProtKB-KW"/>
</dbReference>
<dbReference type="SMART" id="SM00491">
    <property type="entry name" value="HELICc2"/>
    <property type="match status" value="1"/>
</dbReference>
<evidence type="ECO:0000256" key="5">
    <source>
        <dbReference type="SAM" id="MobiDB-lite"/>
    </source>
</evidence>
<keyword evidence="8" id="KW-1185">Reference proteome</keyword>
<dbReference type="Proteomes" id="UP000646365">
    <property type="component" value="Unassembled WGS sequence"/>
</dbReference>
<dbReference type="Pfam" id="PF13307">
    <property type="entry name" value="Helicase_C_2"/>
    <property type="match status" value="1"/>
</dbReference>
<reference evidence="7" key="2">
    <citation type="submission" date="2020-09" db="EMBL/GenBank/DDBJ databases">
        <authorList>
            <person name="Sun Q."/>
            <person name="Zhou Y."/>
        </authorList>
    </citation>
    <scope>NUCLEOTIDE SEQUENCE</scope>
    <source>
        <strain evidence="7">CGMCC 1.15725</strain>
    </source>
</reference>
<dbReference type="PROSITE" id="PS51193">
    <property type="entry name" value="HELICASE_ATP_BIND_2"/>
    <property type="match status" value="1"/>
</dbReference>
<evidence type="ECO:0000256" key="3">
    <source>
        <dbReference type="ARBA" id="ARBA00022840"/>
    </source>
</evidence>
<dbReference type="AlphaFoldDB" id="A0A8J2YZF6"/>
<evidence type="ECO:0000256" key="4">
    <source>
        <dbReference type="ARBA" id="ARBA00038058"/>
    </source>
</evidence>
<dbReference type="GO" id="GO:0003676">
    <property type="term" value="F:nucleic acid binding"/>
    <property type="evidence" value="ECO:0007669"/>
    <property type="project" value="InterPro"/>
</dbReference>
<gene>
    <name evidence="7" type="ORF">GCM10011611_60580</name>
</gene>
<comment type="similarity">
    <text evidence="4">Belongs to the helicase family. DinG subfamily.</text>
</comment>
<evidence type="ECO:0000256" key="2">
    <source>
        <dbReference type="ARBA" id="ARBA00022801"/>
    </source>
</evidence>
<dbReference type="GO" id="GO:0006139">
    <property type="term" value="P:nucleobase-containing compound metabolic process"/>
    <property type="evidence" value="ECO:0007669"/>
    <property type="project" value="InterPro"/>
</dbReference>
<feature type="region of interest" description="Disordered" evidence="5">
    <location>
        <begin position="202"/>
        <end position="222"/>
    </location>
</feature>